<name>X1Q5Z8_9ZZZZ</name>
<evidence type="ECO:0000313" key="2">
    <source>
        <dbReference type="EMBL" id="GAI63658.1"/>
    </source>
</evidence>
<feature type="domain" description="CobQ/CobB/MinD/ParA nucleotide binding" evidence="1">
    <location>
        <begin position="6"/>
        <end position="45"/>
    </location>
</feature>
<dbReference type="SUPFAM" id="SSF52540">
    <property type="entry name" value="P-loop containing nucleoside triphosphate hydrolases"/>
    <property type="match status" value="1"/>
</dbReference>
<dbReference type="Pfam" id="PF01656">
    <property type="entry name" value="CbiA"/>
    <property type="match status" value="1"/>
</dbReference>
<evidence type="ECO:0000259" key="1">
    <source>
        <dbReference type="Pfam" id="PF01656"/>
    </source>
</evidence>
<dbReference type="AlphaFoldDB" id="X1Q5Z8"/>
<reference evidence="2" key="1">
    <citation type="journal article" date="2014" name="Front. Microbiol.">
        <title>High frequency of phylogenetically diverse reductive dehalogenase-homologous genes in deep subseafloor sedimentary metagenomes.</title>
        <authorList>
            <person name="Kawai M."/>
            <person name="Futagami T."/>
            <person name="Toyoda A."/>
            <person name="Takaki Y."/>
            <person name="Nishi S."/>
            <person name="Hori S."/>
            <person name="Arai W."/>
            <person name="Tsubouchi T."/>
            <person name="Morono Y."/>
            <person name="Uchiyama I."/>
            <person name="Ito T."/>
            <person name="Fujiyama A."/>
            <person name="Inagaki F."/>
            <person name="Takami H."/>
        </authorList>
    </citation>
    <scope>NUCLEOTIDE SEQUENCE</scope>
    <source>
        <strain evidence="2">Expedition CK06-06</strain>
    </source>
</reference>
<dbReference type="EMBL" id="BARW01003125">
    <property type="protein sequence ID" value="GAI63658.1"/>
    <property type="molecule type" value="Genomic_DNA"/>
</dbReference>
<protein>
    <recommendedName>
        <fullName evidence="1">CobQ/CobB/MinD/ParA nucleotide binding domain-containing protein</fullName>
    </recommendedName>
</protein>
<dbReference type="Gene3D" id="3.40.50.300">
    <property type="entry name" value="P-loop containing nucleotide triphosphate hydrolases"/>
    <property type="match status" value="1"/>
</dbReference>
<sequence length="46" mass="4640">MNMKIALAGKGGTGKTTIGSLIIRSLIEGKKGSILALDADPNSNLA</sequence>
<gene>
    <name evidence="2" type="ORF">S12H4_08176</name>
</gene>
<comment type="caution">
    <text evidence="2">The sequence shown here is derived from an EMBL/GenBank/DDBJ whole genome shotgun (WGS) entry which is preliminary data.</text>
</comment>
<organism evidence="2">
    <name type="scientific">marine sediment metagenome</name>
    <dbReference type="NCBI Taxonomy" id="412755"/>
    <lineage>
        <taxon>unclassified sequences</taxon>
        <taxon>metagenomes</taxon>
        <taxon>ecological metagenomes</taxon>
    </lineage>
</organism>
<accession>X1Q5Z8</accession>
<dbReference type="InterPro" id="IPR027417">
    <property type="entry name" value="P-loop_NTPase"/>
</dbReference>
<dbReference type="InterPro" id="IPR002586">
    <property type="entry name" value="CobQ/CobB/MinD/ParA_Nub-bd_dom"/>
</dbReference>
<proteinExistence type="predicted"/>